<keyword evidence="10" id="KW-1185">Reference proteome</keyword>
<feature type="transmembrane region" description="Helical" evidence="8">
    <location>
        <begin position="265"/>
        <end position="286"/>
    </location>
</feature>
<evidence type="ECO:0000256" key="8">
    <source>
        <dbReference type="SAM" id="Phobius"/>
    </source>
</evidence>
<dbReference type="GO" id="GO:0016126">
    <property type="term" value="P:sterol biosynthetic process"/>
    <property type="evidence" value="ECO:0007669"/>
    <property type="project" value="TreeGrafter"/>
</dbReference>
<dbReference type="InterPro" id="IPR025929">
    <property type="entry name" value="INSIG_fam"/>
</dbReference>
<dbReference type="RefSeq" id="XP_002837786.1">
    <property type="nucleotide sequence ID" value="XM_002837740.1"/>
</dbReference>
<keyword evidence="5 8" id="KW-1133">Transmembrane helix</keyword>
<dbReference type="Pfam" id="PF07281">
    <property type="entry name" value="INSIG"/>
    <property type="match status" value="1"/>
</dbReference>
<feature type="region of interest" description="Disordered" evidence="7">
    <location>
        <begin position="139"/>
        <end position="196"/>
    </location>
</feature>
<evidence type="ECO:0000256" key="5">
    <source>
        <dbReference type="ARBA" id="ARBA00022989"/>
    </source>
</evidence>
<evidence type="ECO:0000313" key="9">
    <source>
        <dbReference type="EMBL" id="CAZ81977.1"/>
    </source>
</evidence>
<dbReference type="InParanoid" id="D5GBX7"/>
<dbReference type="EMBL" id="FN430097">
    <property type="protein sequence ID" value="CAZ81977.1"/>
    <property type="molecule type" value="Genomic_DNA"/>
</dbReference>
<evidence type="ECO:0000256" key="6">
    <source>
        <dbReference type="ARBA" id="ARBA00023136"/>
    </source>
</evidence>
<accession>D5GBX7</accession>
<evidence type="ECO:0000256" key="7">
    <source>
        <dbReference type="SAM" id="MobiDB-lite"/>
    </source>
</evidence>
<organism evidence="9 10">
    <name type="scientific">Tuber melanosporum (strain Mel28)</name>
    <name type="common">Perigord black truffle</name>
    <dbReference type="NCBI Taxonomy" id="656061"/>
    <lineage>
        <taxon>Eukaryota</taxon>
        <taxon>Fungi</taxon>
        <taxon>Dikarya</taxon>
        <taxon>Ascomycota</taxon>
        <taxon>Pezizomycotina</taxon>
        <taxon>Pezizomycetes</taxon>
        <taxon>Pezizales</taxon>
        <taxon>Tuberaceae</taxon>
        <taxon>Tuber</taxon>
    </lineage>
</organism>
<gene>
    <name evidence="9" type="ORF">GSTUM_00005633001</name>
</gene>
<evidence type="ECO:0000256" key="2">
    <source>
        <dbReference type="ARBA" id="ARBA00007475"/>
    </source>
</evidence>
<dbReference type="PANTHER" id="PTHR15301:SF3">
    <property type="entry name" value="PROTEIN NSG1-RELATED"/>
    <property type="match status" value="1"/>
</dbReference>
<dbReference type="OMA" id="WIFSTRI"/>
<keyword evidence="6 8" id="KW-0472">Membrane</keyword>
<dbReference type="eggNOG" id="KOG4363">
    <property type="taxonomic scope" value="Eukaryota"/>
</dbReference>
<evidence type="ECO:0000256" key="4">
    <source>
        <dbReference type="ARBA" id="ARBA00022824"/>
    </source>
</evidence>
<dbReference type="PANTHER" id="PTHR15301">
    <property type="entry name" value="INSULIN-INDUCED GENE 1"/>
    <property type="match status" value="1"/>
</dbReference>
<evidence type="ECO:0000256" key="3">
    <source>
        <dbReference type="ARBA" id="ARBA00022692"/>
    </source>
</evidence>
<comment type="similarity">
    <text evidence="2">Belongs to the INSIG family.</text>
</comment>
<comment type="subcellular location">
    <subcellularLocation>
        <location evidence="1">Endoplasmic reticulum membrane</location>
        <topology evidence="1">Multi-pass membrane protein</topology>
    </subcellularLocation>
</comment>
<feature type="transmembrane region" description="Helical" evidence="8">
    <location>
        <begin position="390"/>
        <end position="407"/>
    </location>
</feature>
<feature type="transmembrane region" description="Helical" evidence="8">
    <location>
        <begin position="306"/>
        <end position="324"/>
    </location>
</feature>
<dbReference type="Proteomes" id="UP000006911">
    <property type="component" value="Unassembled WGS sequence"/>
</dbReference>
<proteinExistence type="inferred from homology"/>
<dbReference type="AlphaFoldDB" id="D5GBX7"/>
<dbReference type="STRING" id="656061.D5GBX7"/>
<protein>
    <submittedName>
        <fullName evidence="9">(Perigord truffle) hypothetical protein</fullName>
    </submittedName>
</protein>
<dbReference type="KEGG" id="tml:GSTUM_00005633001"/>
<dbReference type="GO" id="GO:0005789">
    <property type="term" value="C:endoplasmic reticulum membrane"/>
    <property type="evidence" value="ECO:0007669"/>
    <property type="project" value="UniProtKB-SubCell"/>
</dbReference>
<sequence>MGPKSNQTREDDPAAIPYRLQGTFPLEFQNRAGKQHFLGEENHSLRMSKNGKYLALLTRIFQEAEYEVLGLKRASQPNEGLPYERAREPHSTLRGENLVVWKIRRAVRHASYSRRTSKYKALFQGSVVLSSSERIMSTPSDLPLLRPIPRRPQTIETASPSPSPNATPSPLLSSPDNLASPADSLSPTEFRPPKRTKSAIALTSSTLFGIYSLSDDANKDTEPSTPFLSRNSSVLDMADLDIKKVTPSHVPVKHTRKDPVPWYEVAMRGMALFAFGVAYGAIVTDLHNSKKFSPSTVDIDRYNPRYLVQWGLAGVVLGSLLPWLDGKDTGNGSIGAKIDWDPAVRSIGAFVGIAYAIRKLPWQSTLQVSVSLSFVNPFLWYLIDRTRVGFWLSAAVGITGTVFLLQTNPEMIQTPETISFPDESKIAGSVSVESFGVTVWIASVLFCSCVCFGNVGRRFASMERNG</sequence>
<dbReference type="GeneID" id="9185412"/>
<reference evidence="9 10" key="1">
    <citation type="journal article" date="2010" name="Nature">
        <title>Perigord black truffle genome uncovers evolutionary origins and mechanisms of symbiosis.</title>
        <authorList>
            <person name="Martin F."/>
            <person name="Kohler A."/>
            <person name="Murat C."/>
            <person name="Balestrini R."/>
            <person name="Coutinho P.M."/>
            <person name="Jaillon O."/>
            <person name="Montanini B."/>
            <person name="Morin E."/>
            <person name="Noel B."/>
            <person name="Percudani R."/>
            <person name="Porcel B."/>
            <person name="Rubini A."/>
            <person name="Amicucci A."/>
            <person name="Amselem J."/>
            <person name="Anthouard V."/>
            <person name="Arcioni S."/>
            <person name="Artiguenave F."/>
            <person name="Aury J.M."/>
            <person name="Ballario P."/>
            <person name="Bolchi A."/>
            <person name="Brenna A."/>
            <person name="Brun A."/>
            <person name="Buee M."/>
            <person name="Cantarel B."/>
            <person name="Chevalier G."/>
            <person name="Couloux A."/>
            <person name="Da Silva C."/>
            <person name="Denoeud F."/>
            <person name="Duplessis S."/>
            <person name="Ghignone S."/>
            <person name="Hilselberger B."/>
            <person name="Iotti M."/>
            <person name="Marcais B."/>
            <person name="Mello A."/>
            <person name="Miranda M."/>
            <person name="Pacioni G."/>
            <person name="Quesneville H."/>
            <person name="Riccioni C."/>
            <person name="Ruotolo R."/>
            <person name="Splivallo R."/>
            <person name="Stocchi V."/>
            <person name="Tisserant E."/>
            <person name="Viscomi A.R."/>
            <person name="Zambonelli A."/>
            <person name="Zampieri E."/>
            <person name="Henrissat B."/>
            <person name="Lebrun M.H."/>
            <person name="Paolocci F."/>
            <person name="Bonfante P."/>
            <person name="Ottonello S."/>
            <person name="Wincker P."/>
        </authorList>
    </citation>
    <scope>NUCLEOTIDE SEQUENCE [LARGE SCALE GENOMIC DNA]</scope>
    <source>
        <strain evidence="9 10">Mel28</strain>
    </source>
</reference>
<evidence type="ECO:0000313" key="10">
    <source>
        <dbReference type="Proteomes" id="UP000006911"/>
    </source>
</evidence>
<evidence type="ECO:0000256" key="1">
    <source>
        <dbReference type="ARBA" id="ARBA00004477"/>
    </source>
</evidence>
<dbReference type="HOGENOM" id="CLU_039316_0_0_1"/>
<feature type="transmembrane region" description="Helical" evidence="8">
    <location>
        <begin position="437"/>
        <end position="455"/>
    </location>
</feature>
<keyword evidence="4" id="KW-0256">Endoplasmic reticulum</keyword>
<name>D5GBX7_TUBMM</name>
<keyword evidence="3 8" id="KW-0812">Transmembrane</keyword>